<dbReference type="Proteomes" id="UP001429100">
    <property type="component" value="Unassembled WGS sequence"/>
</dbReference>
<comment type="similarity">
    <text evidence="1">Belongs to the PP2C family.</text>
</comment>
<keyword evidence="1" id="KW-0378">Hydrolase</keyword>
<dbReference type="EC" id="3.1.3.16" evidence="1"/>
<organism evidence="3">
    <name type="scientific">Cryptosporidium hominis</name>
    <dbReference type="NCBI Taxonomy" id="237895"/>
    <lineage>
        <taxon>Eukaryota</taxon>
        <taxon>Sar</taxon>
        <taxon>Alveolata</taxon>
        <taxon>Apicomplexa</taxon>
        <taxon>Conoidasida</taxon>
        <taxon>Coccidia</taxon>
        <taxon>Eucoccidiorida</taxon>
        <taxon>Eimeriorina</taxon>
        <taxon>Cryptosporidiidae</taxon>
        <taxon>Cryptosporidium</taxon>
    </lineage>
</organism>
<dbReference type="PANTHER" id="PTHR12320:SF1">
    <property type="entry name" value="PROTEIN PHOSPHATASE PTC7 HOMOLOG"/>
    <property type="match status" value="1"/>
</dbReference>
<evidence type="ECO:0000313" key="5">
    <source>
        <dbReference type="Proteomes" id="UP001429100"/>
    </source>
</evidence>
<feature type="domain" description="PPM-type phosphatase" evidence="2">
    <location>
        <begin position="412"/>
        <end position="729"/>
    </location>
</feature>
<dbReference type="VEuPathDB" id="CryptoDB:CHUDEA8_1430"/>
<protein>
    <recommendedName>
        <fullName evidence="1">Protein phosphatase</fullName>
        <ecNumber evidence="1">3.1.3.16</ecNumber>
    </recommendedName>
</protein>
<reference evidence="4 5" key="3">
    <citation type="submission" date="2017-10" db="EMBL/GenBank/DDBJ databases">
        <title>Consistent, comparative and evidence-based genome annotation and re-annotation for the closely-related species, Cryptosporidium parvum, C. hominis and C. tyzzeri.</title>
        <authorList>
            <person name="Baptista R.P."/>
            <person name="Li Y."/>
            <person name="Sateriale A."/>
            <person name="Striepen B."/>
            <person name="Kissinger J.C."/>
        </authorList>
    </citation>
    <scope>NUCLEOTIDE SEQUENCE [LARGE SCALE GENOMIC DNA]</scope>
    <source>
        <strain evidence="4">30976</strain>
    </source>
</reference>
<name>A0A0S4TJW3_CRYHO</name>
<dbReference type="PANTHER" id="PTHR12320">
    <property type="entry name" value="PROTEIN PHOSPHATASE 2C"/>
    <property type="match status" value="1"/>
</dbReference>
<sequence length="752" mass="86896">MLMTGYEKRVFVESKECEAGIRFLKRLSKELERQNGKNKNNKEGIILAMAGILERNRQKLIRETRDQLLNLKTRIICEDEIEEIQKKDIEKSRKKMNVEEGDRKIKKSIPKEEKKKEIKEGINKSKLVFGELDEEKNREDRFIIKIENGRNETGSWEDPIPSNNGVPYDHFERRIYDKYVDYWRNSKLSVPFSTWISGEKMDRKRSSSIMSFELIEENSSISCKSIQEAIYRIRRFEQDFQAIPKEIIFPLIEKGILINNSKNSLDNCSGNTWKDNNYNHLEFNRAKIKNQDIIEKDQINLQSSFKVPQSLFFSMVISDHENMIHSKLSKTGIRTNEQIKGNDKKMTNLVINNNDSLLEKDNINKKQCNCDFYKLRQKFIEEYNLYELIGSNSNLEKLDQSMESNLRLWMGAYYLPRNDKRARGGEDGWFLSEDLQSMGVADGVGEWEDLSGKSARVFSNSIMKNSLQYIKNNRDRSLEKPSILAKDSLKVSLDHCEKSGVHGASTALVACFDHYSGNIGFANMGDSGALVLRRLQFDTGKLEIVRRVKEMQHEFNCPYQFANLPPEHEWDELIENGFHDIVRLAKIEKKNKEDSNIMDDKYSMQLACDDPELSQLLEVPLKEGDMVILGTDGLFDNLFDFEITSISGLSFSPIESKLFYNCLDYTTTPMVIAKSIALSAYYKSLDPFSKTPFANQAKRFYSGGKNSLFESQSFSGGKEDDISVLVAWVVHKDDFETLTKNSPHYCDISKKL</sequence>
<accession>A0A0S4TJW3</accession>
<dbReference type="VEuPathDB" id="CryptoDB:Chro.80168"/>
<dbReference type="SMART" id="SM00332">
    <property type="entry name" value="PP2Cc"/>
    <property type="match status" value="1"/>
</dbReference>
<keyword evidence="1" id="KW-0464">Manganese</keyword>
<comment type="cofactor">
    <cofactor evidence="1">
        <name>Mg(2+)</name>
        <dbReference type="ChEBI" id="CHEBI:18420"/>
    </cofactor>
</comment>
<dbReference type="Proteomes" id="UP000199752">
    <property type="component" value="Chromosome 8"/>
</dbReference>
<dbReference type="EMBL" id="JTAI01000002">
    <property type="protein sequence ID" value="PPS98151.1"/>
    <property type="molecule type" value="Genomic_DNA"/>
</dbReference>
<dbReference type="InterPro" id="IPR036457">
    <property type="entry name" value="PPM-type-like_dom_sf"/>
</dbReference>
<dbReference type="VEuPathDB" id="CryptoDB:ChTU502y2012_388g0105"/>
<evidence type="ECO:0000259" key="2">
    <source>
        <dbReference type="PROSITE" id="PS51746"/>
    </source>
</evidence>
<comment type="catalytic activity">
    <reaction evidence="1">
        <text>O-phospho-L-seryl-[protein] + H2O = L-seryl-[protein] + phosphate</text>
        <dbReference type="Rhea" id="RHEA:20629"/>
        <dbReference type="Rhea" id="RHEA-COMP:9863"/>
        <dbReference type="Rhea" id="RHEA-COMP:11604"/>
        <dbReference type="ChEBI" id="CHEBI:15377"/>
        <dbReference type="ChEBI" id="CHEBI:29999"/>
        <dbReference type="ChEBI" id="CHEBI:43474"/>
        <dbReference type="ChEBI" id="CHEBI:83421"/>
        <dbReference type="EC" id="3.1.3.16"/>
    </reaction>
</comment>
<dbReference type="EMBL" id="LN877954">
    <property type="protein sequence ID" value="CUV07688.1"/>
    <property type="molecule type" value="Genomic_DNA"/>
</dbReference>
<comment type="catalytic activity">
    <reaction evidence="1">
        <text>O-phospho-L-threonyl-[protein] + H2O = L-threonyl-[protein] + phosphate</text>
        <dbReference type="Rhea" id="RHEA:47004"/>
        <dbReference type="Rhea" id="RHEA-COMP:11060"/>
        <dbReference type="Rhea" id="RHEA-COMP:11605"/>
        <dbReference type="ChEBI" id="CHEBI:15377"/>
        <dbReference type="ChEBI" id="CHEBI:30013"/>
        <dbReference type="ChEBI" id="CHEBI:43474"/>
        <dbReference type="ChEBI" id="CHEBI:61977"/>
        <dbReference type="EC" id="3.1.3.16"/>
    </reaction>
</comment>
<dbReference type="Gene3D" id="3.60.40.10">
    <property type="entry name" value="PPM-type phosphatase domain"/>
    <property type="match status" value="1"/>
</dbReference>
<keyword evidence="1" id="KW-0479">Metal-binding</keyword>
<gene>
    <name evidence="3" type="ORF">CHUDEA8_1430</name>
    <name evidence="4" type="ORF">GY17_00000568</name>
</gene>
<dbReference type="AlphaFoldDB" id="A0A0S4TJW3"/>
<dbReference type="SUPFAM" id="SSF81606">
    <property type="entry name" value="PP2C-like"/>
    <property type="match status" value="1"/>
</dbReference>
<reference evidence="3" key="2">
    <citation type="submission" date="2015-08" db="EMBL/GenBank/DDBJ databases">
        <authorList>
            <person name="Babu N.S."/>
            <person name="Beckwith C.J."/>
            <person name="Beseler K.G."/>
            <person name="Brison A."/>
            <person name="Carone J.V."/>
            <person name="Caskin T.P."/>
            <person name="Diamond M."/>
            <person name="Durham M.E."/>
            <person name="Foxe J.M."/>
            <person name="Go M."/>
            <person name="Henderson B.A."/>
            <person name="Jones I.B."/>
            <person name="McGettigan J.A."/>
            <person name="Micheletti S.J."/>
            <person name="Nasrallah M.E."/>
            <person name="Ortiz D."/>
            <person name="Piller C.R."/>
            <person name="Privatt S.R."/>
            <person name="Schneider S.L."/>
            <person name="Sharp S."/>
            <person name="Smith T.C."/>
            <person name="Stanton J.D."/>
            <person name="Ullery H.E."/>
            <person name="Wilson R.J."/>
            <person name="Serrano M.G."/>
            <person name="Buck G."/>
            <person name="Lee V."/>
            <person name="Wang Y."/>
            <person name="Carvalho R."/>
            <person name="Voegtly L."/>
            <person name="Shi R."/>
            <person name="Duckworth R."/>
            <person name="Johnson A."/>
            <person name="Loviza R."/>
            <person name="Walstead R."/>
            <person name="Shah Z."/>
            <person name="Kiflezghi M."/>
            <person name="Wade K."/>
            <person name="Ball S.L."/>
            <person name="Bradley K.W."/>
            <person name="Asai D.J."/>
            <person name="Bowman C.A."/>
            <person name="Russell D.A."/>
            <person name="Pope W.H."/>
            <person name="Jacobs-Sera D."/>
            <person name="Hendrix R.W."/>
            <person name="Hatfull G.F."/>
        </authorList>
    </citation>
    <scope>NUCLEOTIDE SEQUENCE [LARGE SCALE GENOMIC DNA]</scope>
</reference>
<reference evidence="4 5" key="1">
    <citation type="submission" date="2014-11" db="EMBL/GenBank/DDBJ databases">
        <title>Comparative genomic analysis of Cryptosporidium hominis reveals occurrence of genetic recombination in virulent subtypes.</title>
        <authorList>
            <person name="Guo Y."/>
            <person name="Tang K."/>
            <person name="Frace M."/>
            <person name="Li N."/>
            <person name="Roellig D.M."/>
            <person name="Sammons S."/>
            <person name="Knipe K."/>
            <person name="Rowe L."/>
            <person name="Feng Y."/>
            <person name="Xiao L."/>
        </authorList>
    </citation>
    <scope>NUCLEOTIDE SEQUENCE [LARGE SCALE GENOMIC DNA]</scope>
    <source>
        <strain evidence="4">30976</strain>
    </source>
</reference>
<dbReference type="GO" id="GO:0004722">
    <property type="term" value="F:protein serine/threonine phosphatase activity"/>
    <property type="evidence" value="ECO:0007669"/>
    <property type="project" value="UniProtKB-EC"/>
</dbReference>
<dbReference type="PROSITE" id="PS51746">
    <property type="entry name" value="PPM_2"/>
    <property type="match status" value="1"/>
</dbReference>
<evidence type="ECO:0000256" key="1">
    <source>
        <dbReference type="RuleBase" id="RU366020"/>
    </source>
</evidence>
<keyword evidence="5" id="KW-1185">Reference proteome</keyword>
<dbReference type="InterPro" id="IPR001932">
    <property type="entry name" value="PPM-type_phosphatase-like_dom"/>
</dbReference>
<keyword evidence="1" id="KW-0460">Magnesium</keyword>
<dbReference type="InterPro" id="IPR039123">
    <property type="entry name" value="PPTC7"/>
</dbReference>
<dbReference type="GO" id="GO:0046872">
    <property type="term" value="F:metal ion binding"/>
    <property type="evidence" value="ECO:0007669"/>
    <property type="project" value="UniProtKB-UniRule"/>
</dbReference>
<proteinExistence type="inferred from homology"/>
<keyword evidence="1" id="KW-0904">Protein phosphatase</keyword>
<evidence type="ECO:0000313" key="3">
    <source>
        <dbReference type="EMBL" id="CUV07688.1"/>
    </source>
</evidence>
<comment type="cofactor">
    <cofactor evidence="1">
        <name>Mn(2+)</name>
        <dbReference type="ChEBI" id="CHEBI:29035"/>
    </cofactor>
</comment>
<dbReference type="VEuPathDB" id="CryptoDB:GY17_00000568"/>
<dbReference type="OrthoDB" id="60843at2759"/>
<evidence type="ECO:0000313" key="4">
    <source>
        <dbReference type="EMBL" id="PPS98151.1"/>
    </source>
</evidence>